<protein>
    <recommendedName>
        <fullName evidence="1">Peptidoglycan binding-like domain-containing protein</fullName>
    </recommendedName>
</protein>
<dbReference type="EMBL" id="AP018227">
    <property type="protein sequence ID" value="BAY86757.1"/>
    <property type="molecule type" value="Genomic_DNA"/>
</dbReference>
<dbReference type="InterPro" id="IPR002477">
    <property type="entry name" value="Peptidoglycan-bd-like"/>
</dbReference>
<dbReference type="Pfam" id="PF01471">
    <property type="entry name" value="PG_binding_1"/>
    <property type="match status" value="2"/>
</dbReference>
<evidence type="ECO:0000313" key="3">
    <source>
        <dbReference type="Proteomes" id="UP000218418"/>
    </source>
</evidence>
<name>A0A1Z4LZY4_9CYAN</name>
<proteinExistence type="predicted"/>
<dbReference type="InterPro" id="IPR036365">
    <property type="entry name" value="PGBD-like_sf"/>
</dbReference>
<dbReference type="Proteomes" id="UP000218418">
    <property type="component" value="Chromosome"/>
</dbReference>
<dbReference type="AlphaFoldDB" id="A0A1Z4LZY4"/>
<dbReference type="OrthoDB" id="511527at2"/>
<feature type="domain" description="Peptidoglycan binding-like" evidence="1">
    <location>
        <begin position="96"/>
        <end position="152"/>
    </location>
</feature>
<dbReference type="InterPro" id="IPR036366">
    <property type="entry name" value="PGBDSf"/>
</dbReference>
<dbReference type="SUPFAM" id="SSF47090">
    <property type="entry name" value="PGBD-like"/>
    <property type="match status" value="2"/>
</dbReference>
<keyword evidence="3" id="KW-1185">Reference proteome</keyword>
<sequence>MTNTIDCPTFKPTLRIGNRGQDVKEMQKRLEKRFASIYPSSFQIDVDGIFGSQTESAVKYLQCLAFLETTGITDTATWNFICDGVKSLPILRQNSTGNTVKLLQQTLKDYNFYNGAINGHFDTNTEAAVKAFQNDYSLICDGIVGQNAWTTLIHLNTHIDSCYCIYYQGC</sequence>
<feature type="domain" description="Peptidoglycan binding-like" evidence="1">
    <location>
        <begin position="19"/>
        <end position="80"/>
    </location>
</feature>
<accession>A0A1Z4LZY4</accession>
<gene>
    <name evidence="2" type="ORF">NIES267_62680</name>
</gene>
<dbReference type="Gene3D" id="1.10.101.10">
    <property type="entry name" value="PGBD-like superfamily/PGBD"/>
    <property type="match status" value="2"/>
</dbReference>
<evidence type="ECO:0000313" key="2">
    <source>
        <dbReference type="EMBL" id="BAY86757.1"/>
    </source>
</evidence>
<evidence type="ECO:0000259" key="1">
    <source>
        <dbReference type="Pfam" id="PF01471"/>
    </source>
</evidence>
<reference evidence="2 3" key="1">
    <citation type="submission" date="2017-06" db="EMBL/GenBank/DDBJ databases">
        <title>Genome sequencing of cyanobaciteial culture collection at National Institute for Environmental Studies (NIES).</title>
        <authorList>
            <person name="Hirose Y."/>
            <person name="Shimura Y."/>
            <person name="Fujisawa T."/>
            <person name="Nakamura Y."/>
            <person name="Kawachi M."/>
        </authorList>
    </citation>
    <scope>NUCLEOTIDE SEQUENCE [LARGE SCALE GENOMIC DNA]</scope>
    <source>
        <strain evidence="2 3">NIES-267</strain>
    </source>
</reference>
<organism evidence="2 3">
    <name type="scientific">Calothrix parasitica NIES-267</name>
    <dbReference type="NCBI Taxonomy" id="1973488"/>
    <lineage>
        <taxon>Bacteria</taxon>
        <taxon>Bacillati</taxon>
        <taxon>Cyanobacteriota</taxon>
        <taxon>Cyanophyceae</taxon>
        <taxon>Nostocales</taxon>
        <taxon>Calotrichaceae</taxon>
        <taxon>Calothrix</taxon>
    </lineage>
</organism>